<evidence type="ECO:0000313" key="1">
    <source>
        <dbReference type="EMBL" id="GLS27720.1"/>
    </source>
</evidence>
<dbReference type="InterPro" id="IPR014054">
    <property type="entry name" value="Phage_regulatory_Rha"/>
</dbReference>
<dbReference type="Pfam" id="PF09669">
    <property type="entry name" value="Phage_pRha"/>
    <property type="match status" value="1"/>
</dbReference>
<evidence type="ECO:0008006" key="3">
    <source>
        <dbReference type="Google" id="ProtNLM"/>
    </source>
</evidence>
<comment type="caution">
    <text evidence="1">The sequence shown here is derived from an EMBL/GenBank/DDBJ whole genome shotgun (WGS) entry which is preliminary data.</text>
</comment>
<dbReference type="RefSeq" id="WP_232593466.1">
    <property type="nucleotide sequence ID" value="NZ_BSPD01000087.1"/>
</dbReference>
<name>A0AA37T6A1_9GAMM</name>
<sequence length="232" mass="26466">MPSLSTPEVHLINNRLVTTSLKVAEAFGKRHSHVIDKIKSIDCSEQFLTSNFSAVKYNHRGNEYDSFEMTKDGFMFLVMGFTGKKAAQIKEAYINAFNLMEAQLRNQPPTPPPCPKTSEQDMFEFVAKTLKSDRAEKLGMLKQYGEQKGHDMSYLPKPEALGEPVSFHQNLQTQKLTVILKKGIEQYSLNIDEFVRRAKEIEQMYFVAGYLDAGSDMQRNQFDSGKPLRLLQ</sequence>
<dbReference type="EMBL" id="BSPD01000087">
    <property type="protein sequence ID" value="GLS27720.1"/>
    <property type="molecule type" value="Genomic_DNA"/>
</dbReference>
<proteinExistence type="predicted"/>
<dbReference type="AlphaFoldDB" id="A0AA37T6A1"/>
<dbReference type="Proteomes" id="UP001156870">
    <property type="component" value="Unassembled WGS sequence"/>
</dbReference>
<dbReference type="NCBIfam" id="TIGR02681">
    <property type="entry name" value="phage_pRha"/>
    <property type="match status" value="1"/>
</dbReference>
<reference evidence="1 2" key="1">
    <citation type="journal article" date="2014" name="Int. J. Syst. Evol. Microbiol.">
        <title>Complete genome sequence of Corynebacterium casei LMG S-19264T (=DSM 44701T), isolated from a smear-ripened cheese.</title>
        <authorList>
            <consortium name="US DOE Joint Genome Institute (JGI-PGF)"/>
            <person name="Walter F."/>
            <person name="Albersmeier A."/>
            <person name="Kalinowski J."/>
            <person name="Ruckert C."/>
        </authorList>
    </citation>
    <scope>NUCLEOTIDE SEQUENCE [LARGE SCALE GENOMIC DNA]</scope>
    <source>
        <strain evidence="1 2">NBRC 110095</strain>
    </source>
</reference>
<gene>
    <name evidence="1" type="ORF">GCM10007877_34390</name>
</gene>
<evidence type="ECO:0000313" key="2">
    <source>
        <dbReference type="Proteomes" id="UP001156870"/>
    </source>
</evidence>
<keyword evidence="2" id="KW-1185">Reference proteome</keyword>
<organism evidence="1 2">
    <name type="scientific">Marinibactrum halimedae</name>
    <dbReference type="NCBI Taxonomy" id="1444977"/>
    <lineage>
        <taxon>Bacteria</taxon>
        <taxon>Pseudomonadati</taxon>
        <taxon>Pseudomonadota</taxon>
        <taxon>Gammaproteobacteria</taxon>
        <taxon>Cellvibrionales</taxon>
        <taxon>Cellvibrionaceae</taxon>
        <taxon>Marinibactrum</taxon>
    </lineage>
</organism>
<accession>A0AA37T6A1</accession>
<protein>
    <recommendedName>
        <fullName evidence="3">Rha family transcriptional regulator</fullName>
    </recommendedName>
</protein>